<dbReference type="KEGG" id="dpte:113793493"/>
<feature type="compositionally biased region" description="Basic and acidic residues" evidence="3">
    <location>
        <begin position="116"/>
        <end position="132"/>
    </location>
</feature>
<dbReference type="Pfam" id="PF00685">
    <property type="entry name" value="Sulfotransfer_1"/>
    <property type="match status" value="1"/>
</dbReference>
<name>A0A6P6Y4K0_DERPT</name>
<evidence type="ECO:0000259" key="4">
    <source>
        <dbReference type="Pfam" id="PF00685"/>
    </source>
</evidence>
<dbReference type="GeneID" id="113793493"/>
<dbReference type="Proteomes" id="UP000515146">
    <property type="component" value="Unplaced"/>
</dbReference>
<dbReference type="InterPro" id="IPR027417">
    <property type="entry name" value="P-loop_NTPase"/>
</dbReference>
<dbReference type="InterPro" id="IPR000863">
    <property type="entry name" value="Sulfotransferase_dom"/>
</dbReference>
<feature type="domain" description="Sulfotransferase" evidence="4">
    <location>
        <begin position="77"/>
        <end position="345"/>
    </location>
</feature>
<protein>
    <submittedName>
        <fullName evidence="6">Sulfotransferase family cytosolic 1B member 1-like isoform X1</fullName>
    </submittedName>
</protein>
<dbReference type="AlphaFoldDB" id="A0A6P6Y4K0"/>
<dbReference type="SUPFAM" id="SSF52540">
    <property type="entry name" value="P-loop containing nucleoside triphosphate hydrolases"/>
    <property type="match status" value="1"/>
</dbReference>
<evidence type="ECO:0000313" key="5">
    <source>
        <dbReference type="Proteomes" id="UP000515146"/>
    </source>
</evidence>
<dbReference type="PANTHER" id="PTHR11783">
    <property type="entry name" value="SULFOTRANSFERASE SULT"/>
    <property type="match status" value="1"/>
</dbReference>
<dbReference type="OrthoDB" id="6500181at2759"/>
<sequence length="470" mass="55659">MKNIKNSIKKLRASWAFRESIQSNNNNESDNDDNIETKQRLYEQMIPNMVIYKGYKFPGNAVNKRVLENIEDFDVRDDDIYLIAYPANGTHLLEDIVQALLQKHFEKKNLQQNQKETNETKKSDDNQNHNDDQQTPQITVARLEASNLYGHIRWLNSLRSPRLISTSLPYDLLPQQLQIPTAKIIYMGRNSKDHIVAYYYHHRLKGIQISLDDFIDLYLNGNLIYGNYFDHIVSYWQLSQLYQNNVLFICYEELKIITLKIVKLIVEFLELNLDEQEIEMLIVDKQFIRNTQNTMNGDNLQRQQEDSDRQNAHKVNKFYNILGDWDNYLNIDQCRRVDEMIRMKFESQRLYLTDDVETALNNVDKFSRILCNKPDHKPKSRLFNGIGINDAMLTLTPTRKPKSTCYKKLILTKDEARFIRKKDKVIIIENTDDATDSNQNDKEQSNWFSRIFCYCCNNSNPFKRRSYNQL</sequence>
<gene>
    <name evidence="6" type="primary">LOC113793493</name>
</gene>
<keyword evidence="2" id="KW-0808">Transferase</keyword>
<organism evidence="5 6">
    <name type="scientific">Dermatophagoides pteronyssinus</name>
    <name type="common">European house dust mite</name>
    <dbReference type="NCBI Taxonomy" id="6956"/>
    <lineage>
        <taxon>Eukaryota</taxon>
        <taxon>Metazoa</taxon>
        <taxon>Ecdysozoa</taxon>
        <taxon>Arthropoda</taxon>
        <taxon>Chelicerata</taxon>
        <taxon>Arachnida</taxon>
        <taxon>Acari</taxon>
        <taxon>Acariformes</taxon>
        <taxon>Sarcoptiformes</taxon>
        <taxon>Astigmata</taxon>
        <taxon>Psoroptidia</taxon>
        <taxon>Analgoidea</taxon>
        <taxon>Pyroglyphidae</taxon>
        <taxon>Dermatophagoidinae</taxon>
        <taxon>Dermatophagoides</taxon>
    </lineage>
</organism>
<evidence type="ECO:0000256" key="2">
    <source>
        <dbReference type="ARBA" id="ARBA00022679"/>
    </source>
</evidence>
<evidence type="ECO:0000313" key="6">
    <source>
        <dbReference type="RefSeq" id="XP_027199339.1"/>
    </source>
</evidence>
<accession>A0A6P6Y4K0</accession>
<dbReference type="Gene3D" id="3.40.50.300">
    <property type="entry name" value="P-loop containing nucleotide triphosphate hydrolases"/>
    <property type="match status" value="1"/>
</dbReference>
<evidence type="ECO:0000256" key="3">
    <source>
        <dbReference type="SAM" id="MobiDB-lite"/>
    </source>
</evidence>
<dbReference type="RefSeq" id="XP_027199339.1">
    <property type="nucleotide sequence ID" value="XM_027343538.1"/>
</dbReference>
<keyword evidence="5" id="KW-1185">Reference proteome</keyword>
<feature type="region of interest" description="Disordered" evidence="3">
    <location>
        <begin position="109"/>
        <end position="135"/>
    </location>
</feature>
<comment type="similarity">
    <text evidence="1">Belongs to the sulfotransferase 1 family.</text>
</comment>
<reference evidence="6" key="1">
    <citation type="submission" date="2025-08" db="UniProtKB">
        <authorList>
            <consortium name="RefSeq"/>
        </authorList>
    </citation>
    <scope>IDENTIFICATION</scope>
    <source>
        <strain evidence="6">Airmid</strain>
    </source>
</reference>
<dbReference type="GO" id="GO:0008146">
    <property type="term" value="F:sulfotransferase activity"/>
    <property type="evidence" value="ECO:0007669"/>
    <property type="project" value="InterPro"/>
</dbReference>
<dbReference type="InParanoid" id="A0A6P6Y4K0"/>
<proteinExistence type="inferred from homology"/>
<dbReference type="OMA" id="QFRRCIA"/>
<evidence type="ECO:0000256" key="1">
    <source>
        <dbReference type="ARBA" id="ARBA00005771"/>
    </source>
</evidence>